<reference evidence="1 2" key="1">
    <citation type="submission" date="2018-06" db="EMBL/GenBank/DDBJ databases">
        <authorList>
            <consortium name="Pathogen Informatics"/>
            <person name="Doyle S."/>
        </authorList>
    </citation>
    <scope>NUCLEOTIDE SEQUENCE [LARGE SCALE GENOMIC DNA]</scope>
    <source>
        <strain evidence="1 2">NCTC9140</strain>
    </source>
</reference>
<gene>
    <name evidence="1" type="ORF">NCTC9140_06642</name>
</gene>
<evidence type="ECO:0000313" key="1">
    <source>
        <dbReference type="EMBL" id="STS84825.1"/>
    </source>
</evidence>
<dbReference type="EMBL" id="UGKQ01000007">
    <property type="protein sequence ID" value="STS84825.1"/>
    <property type="molecule type" value="Genomic_DNA"/>
</dbReference>
<protein>
    <submittedName>
        <fullName evidence="1">Uncharacterized protein</fullName>
    </submittedName>
</protein>
<accession>A0A377TYM0</accession>
<proteinExistence type="predicted"/>
<organism evidence="1 2">
    <name type="scientific">Klebsiella pneumoniae</name>
    <dbReference type="NCBI Taxonomy" id="573"/>
    <lineage>
        <taxon>Bacteria</taxon>
        <taxon>Pseudomonadati</taxon>
        <taxon>Pseudomonadota</taxon>
        <taxon>Gammaproteobacteria</taxon>
        <taxon>Enterobacterales</taxon>
        <taxon>Enterobacteriaceae</taxon>
        <taxon>Klebsiella/Raoultella group</taxon>
        <taxon>Klebsiella</taxon>
        <taxon>Klebsiella pneumoniae complex</taxon>
    </lineage>
</organism>
<name>A0A377TYM0_KLEPN</name>
<evidence type="ECO:0000313" key="2">
    <source>
        <dbReference type="Proteomes" id="UP000254938"/>
    </source>
</evidence>
<dbReference type="AlphaFoldDB" id="A0A377TYM0"/>
<sequence>MDYTVDLLHADNALTENELVALWENITETIKYHPPGGNDNNMLSKRMFFWKIKIHQRNITILSATVINTLNIKAISSHPAFYNALQFLLPTAQQDRKYVRTCLF</sequence>
<dbReference type="Proteomes" id="UP000254938">
    <property type="component" value="Unassembled WGS sequence"/>
</dbReference>